<comment type="caution">
    <text evidence="1">The sequence shown here is derived from an EMBL/GenBank/DDBJ whole genome shotgun (WGS) entry which is preliminary data.</text>
</comment>
<dbReference type="EMBL" id="CAJVPV010009393">
    <property type="protein sequence ID" value="CAG8641103.1"/>
    <property type="molecule type" value="Genomic_DNA"/>
</dbReference>
<organism evidence="1 2">
    <name type="scientific">Acaulospora morrowiae</name>
    <dbReference type="NCBI Taxonomy" id="94023"/>
    <lineage>
        <taxon>Eukaryota</taxon>
        <taxon>Fungi</taxon>
        <taxon>Fungi incertae sedis</taxon>
        <taxon>Mucoromycota</taxon>
        <taxon>Glomeromycotina</taxon>
        <taxon>Glomeromycetes</taxon>
        <taxon>Diversisporales</taxon>
        <taxon>Acaulosporaceae</taxon>
        <taxon>Acaulospora</taxon>
    </lineage>
</organism>
<gene>
    <name evidence="1" type="ORF">AMORRO_LOCUS9519</name>
</gene>
<dbReference type="Proteomes" id="UP000789342">
    <property type="component" value="Unassembled WGS sequence"/>
</dbReference>
<keyword evidence="2" id="KW-1185">Reference proteome</keyword>
<evidence type="ECO:0000313" key="1">
    <source>
        <dbReference type="EMBL" id="CAG8641103.1"/>
    </source>
</evidence>
<reference evidence="1" key="1">
    <citation type="submission" date="2021-06" db="EMBL/GenBank/DDBJ databases">
        <authorList>
            <person name="Kallberg Y."/>
            <person name="Tangrot J."/>
            <person name="Rosling A."/>
        </authorList>
    </citation>
    <scope>NUCLEOTIDE SEQUENCE</scope>
    <source>
        <strain evidence="1">CL551</strain>
    </source>
</reference>
<dbReference type="AlphaFoldDB" id="A0A9N9GZF8"/>
<dbReference type="OrthoDB" id="2413890at2759"/>
<protein>
    <submittedName>
        <fullName evidence="1">18222_t:CDS:1</fullName>
    </submittedName>
</protein>
<proteinExistence type="predicted"/>
<accession>A0A9N9GZF8</accession>
<sequence length="117" mass="13550">MGEVLNATKRMAKKFHIGARHVYEIWEHNEHLQQDLDNWDDFPPSDSNNEACTKSVKNIKSRSKLIHNSDQSFISNGSIDKVNKILETISPEITQETEDPLELFKRTQKDAKKTRTI</sequence>
<feature type="non-terminal residue" evidence="1">
    <location>
        <position position="117"/>
    </location>
</feature>
<name>A0A9N9GZF8_9GLOM</name>
<evidence type="ECO:0000313" key="2">
    <source>
        <dbReference type="Proteomes" id="UP000789342"/>
    </source>
</evidence>